<dbReference type="Pfam" id="PF23359">
    <property type="entry name" value="Lsr2_DNA-bd"/>
    <property type="match status" value="1"/>
</dbReference>
<evidence type="ECO:0000259" key="3">
    <source>
        <dbReference type="Pfam" id="PF23359"/>
    </source>
</evidence>
<dbReference type="Gene3D" id="4.10.320.10">
    <property type="entry name" value="E3-binding domain"/>
    <property type="match status" value="1"/>
</dbReference>
<dbReference type="Proteomes" id="UP000262538">
    <property type="component" value="Unassembled WGS sequence"/>
</dbReference>
<feature type="compositionally biased region" description="Basic and acidic residues" evidence="2">
    <location>
        <begin position="219"/>
        <end position="234"/>
    </location>
</feature>
<evidence type="ECO:0000313" key="5">
    <source>
        <dbReference type="Proteomes" id="UP000262538"/>
    </source>
</evidence>
<evidence type="ECO:0000313" key="4">
    <source>
        <dbReference type="EMBL" id="RGA06208.1"/>
    </source>
</evidence>
<evidence type="ECO:0000256" key="2">
    <source>
        <dbReference type="SAM" id="MobiDB-lite"/>
    </source>
</evidence>
<protein>
    <recommendedName>
        <fullName evidence="3">Lsr2 DNA-binding domain-containing protein</fullName>
    </recommendedName>
</protein>
<keyword evidence="1" id="KW-0238">DNA-binding</keyword>
<comment type="caution">
    <text evidence="4">The sequence shown here is derived from an EMBL/GenBank/DDBJ whole genome shotgun (WGS) entry which is preliminary data.</text>
</comment>
<gene>
    <name evidence="4" type="ORF">DI270_004510</name>
</gene>
<feature type="domain" description="Lsr2 DNA-binding" evidence="3">
    <location>
        <begin position="107"/>
        <end position="133"/>
    </location>
</feature>
<dbReference type="InterPro" id="IPR036625">
    <property type="entry name" value="E3-bd_dom_sf"/>
</dbReference>
<reference evidence="4 5" key="1">
    <citation type="submission" date="2018-08" db="EMBL/GenBank/DDBJ databases">
        <title>Microbispora. triticiradicis sp. nov., a novel actinomycete isolated from the root of wheat (Triticum aestivum L.)).</title>
        <authorList>
            <person name="Han C."/>
        </authorList>
    </citation>
    <scope>NUCLEOTIDE SEQUENCE [LARGE SCALE GENOMIC DNA]</scope>
    <source>
        <strain evidence="4 5">NEAU-HRDPA2-9</strain>
    </source>
</reference>
<accession>A0ABX9LRP2</accession>
<feature type="region of interest" description="Disordered" evidence="2">
    <location>
        <begin position="209"/>
        <end position="242"/>
    </location>
</feature>
<proteinExistence type="predicted"/>
<keyword evidence="5" id="KW-1185">Reference proteome</keyword>
<dbReference type="InterPro" id="IPR055370">
    <property type="entry name" value="Lsr2_DNA-bd"/>
</dbReference>
<sequence length="259" mass="28738">MNDGVEDPPWKRLQLISEMPILGQRAQVHQLAEEVIDQWGMGNSPHYLRIANRDMVVAVLLSLLGERAEATADTGARGANQLSNVEDLVVEGSNSGSQLEDVPAPVVRAWAQQQGIPLGDRGRIPMWVINRYQVEHSGLGAEEPLPRRIHEALQKYRELTKGELEGVLGRSYPSWQLLEAIESIPNVQISMSGDDGRSSAIFRWVETETHEGDDDLAEDAARGEDPQKRTRSRGDSSGPDPVYVVQDFIQLLRGESSRD</sequence>
<dbReference type="RefSeq" id="WP_111697992.1">
    <property type="nucleotide sequence ID" value="NZ_QFZU02000022.1"/>
</dbReference>
<dbReference type="EMBL" id="QFZU02000022">
    <property type="protein sequence ID" value="RGA06208.1"/>
    <property type="molecule type" value="Genomic_DNA"/>
</dbReference>
<name>A0ABX9LRP2_9ACTN</name>
<evidence type="ECO:0000256" key="1">
    <source>
        <dbReference type="ARBA" id="ARBA00023125"/>
    </source>
</evidence>
<organism evidence="4 5">
    <name type="scientific">Microbispora triticiradicis</name>
    <dbReference type="NCBI Taxonomy" id="2200763"/>
    <lineage>
        <taxon>Bacteria</taxon>
        <taxon>Bacillati</taxon>
        <taxon>Actinomycetota</taxon>
        <taxon>Actinomycetes</taxon>
        <taxon>Streptosporangiales</taxon>
        <taxon>Streptosporangiaceae</taxon>
        <taxon>Microbispora</taxon>
    </lineage>
</organism>